<name>A0A562K938_SPHWJ</name>
<gene>
    <name evidence="2" type="ORF">IQ35_02840</name>
</gene>
<accession>A0A562K938</accession>
<keyword evidence="3" id="KW-1185">Reference proteome</keyword>
<evidence type="ECO:0000313" key="2">
    <source>
        <dbReference type="EMBL" id="TWH91940.1"/>
    </source>
</evidence>
<feature type="transmembrane region" description="Helical" evidence="1">
    <location>
        <begin position="6"/>
        <end position="26"/>
    </location>
</feature>
<keyword evidence="2" id="KW-0540">Nuclease</keyword>
<proteinExistence type="predicted"/>
<keyword evidence="2" id="KW-0378">Hydrolase</keyword>
<keyword evidence="1" id="KW-0472">Membrane</keyword>
<protein>
    <submittedName>
        <fullName evidence="2">Putative flap endonuclease-1-like 5' DNA nuclease</fullName>
    </submittedName>
</protein>
<sequence length="167" mass="18674">MSFTPNDIALLLIVLLIGLVLGLILSGRAKYRRLWRDEQAAHRQTIQEHDRRIAAANERIAQLERQSGPIGPGTAAAVAGAAAHGRDDLTRIRGISDQDEIALNEAGYHRYSQIAALNGEQEALLEGRLGRKPGSIQREEWREQARLLDNGKVDEHGRLYERLRADR</sequence>
<evidence type="ECO:0000313" key="3">
    <source>
        <dbReference type="Proteomes" id="UP000316624"/>
    </source>
</evidence>
<dbReference type="RefSeq" id="WP_145074262.1">
    <property type="nucleotide sequence ID" value="NZ_JACIIY010000012.1"/>
</dbReference>
<keyword evidence="2" id="KW-0255">Endonuclease</keyword>
<dbReference type="EMBL" id="VLKK01000011">
    <property type="protein sequence ID" value="TWH91940.1"/>
    <property type="molecule type" value="Genomic_DNA"/>
</dbReference>
<dbReference type="GO" id="GO:0004519">
    <property type="term" value="F:endonuclease activity"/>
    <property type="evidence" value="ECO:0007669"/>
    <property type="project" value="UniProtKB-KW"/>
</dbReference>
<evidence type="ECO:0000256" key="1">
    <source>
        <dbReference type="SAM" id="Phobius"/>
    </source>
</evidence>
<dbReference type="AlphaFoldDB" id="A0A562K938"/>
<keyword evidence="1" id="KW-0812">Transmembrane</keyword>
<organism evidence="2 3">
    <name type="scientific">Sphingobium wenxiniae (strain DSM 21828 / CGMCC 1.7748 / JZ-1)</name>
    <dbReference type="NCBI Taxonomy" id="595605"/>
    <lineage>
        <taxon>Bacteria</taxon>
        <taxon>Pseudomonadati</taxon>
        <taxon>Pseudomonadota</taxon>
        <taxon>Alphaproteobacteria</taxon>
        <taxon>Sphingomonadales</taxon>
        <taxon>Sphingomonadaceae</taxon>
        <taxon>Sphingobium</taxon>
    </lineage>
</organism>
<comment type="caution">
    <text evidence="2">The sequence shown here is derived from an EMBL/GenBank/DDBJ whole genome shotgun (WGS) entry which is preliminary data.</text>
</comment>
<dbReference type="Proteomes" id="UP000316624">
    <property type="component" value="Unassembled WGS sequence"/>
</dbReference>
<keyword evidence="1" id="KW-1133">Transmembrane helix</keyword>
<reference evidence="2 3" key="1">
    <citation type="journal article" date="2015" name="Stand. Genomic Sci.">
        <title>Genomic Encyclopedia of Bacterial and Archaeal Type Strains, Phase III: the genomes of soil and plant-associated and newly described type strains.</title>
        <authorList>
            <person name="Whitman W.B."/>
            <person name="Woyke T."/>
            <person name="Klenk H.P."/>
            <person name="Zhou Y."/>
            <person name="Lilburn T.G."/>
            <person name="Beck B.J."/>
            <person name="De Vos P."/>
            <person name="Vandamme P."/>
            <person name="Eisen J.A."/>
            <person name="Garrity G."/>
            <person name="Hugenholtz P."/>
            <person name="Kyrpides N.C."/>
        </authorList>
    </citation>
    <scope>NUCLEOTIDE SEQUENCE [LARGE SCALE GENOMIC DNA]</scope>
    <source>
        <strain evidence="2 3">CGMCC 1.7748</strain>
    </source>
</reference>